<evidence type="ECO:0000256" key="9">
    <source>
        <dbReference type="ARBA" id="ARBA00022989"/>
    </source>
</evidence>
<feature type="transmembrane region" description="Helical" evidence="13">
    <location>
        <begin position="56"/>
        <end position="75"/>
    </location>
</feature>
<keyword evidence="5" id="KW-1003">Cell membrane</keyword>
<dbReference type="EMBL" id="NPEV01000012">
    <property type="protein sequence ID" value="RAI28059.1"/>
    <property type="molecule type" value="Genomic_DNA"/>
</dbReference>
<dbReference type="GO" id="GO:0005886">
    <property type="term" value="C:plasma membrane"/>
    <property type="evidence" value="ECO:0007669"/>
    <property type="project" value="InterPro"/>
</dbReference>
<sequence>MESTSQFTHVLVLLAAAVIAVPIFKRLGLSSVLGYLAAGIAVGPSGFRIFTDPAEILHTAELGVVFLLFVIGLELKPSLLWSMRRDIFGLGTLQVVVTGAVLTAASLAGFGFDLSAALIAGFGLALSSTAYGVQTLEERAELNTGYGKRAFSILLMQDLAIVPLLTLVSVLAPFGEPRNLTTGLVSAAAGGAALLAIVVAGRYFINPLFRTLAHARAREIMTAAALLVVIGAAWLMEGVGFSMALGAFLAGVLLAESSFRHELEADIEPFRGLLLGLFFLAIGMSIDLAVIVRNWTTIAGAVVALLAVKTVLLYGLTRAFGASHNEAVRVAVLLPQGGEFGFVLFSTAAAAQVMRLADTTMLAAIVAISMALTPVVGLFSKRLLKTPRREELKEDFAGARGTVFIVGFGRFGQIVSQVLLARGIDVTIIDNDPARLKAAARFGFHIYYGDGVRLDVLRAAGAAKAEVIAVCTARRSADRIVSIVRSEFPLAKLYVRSEDRMHSLELRRKDVTYEQRETLESALAFGREALVELGVDNSEADEVVDSVRRLDAERLVLQETDGIHAGNDLVFAKRVVPHPLTKPHRESQALSEETRAVASDDKAE</sequence>
<evidence type="ECO:0000256" key="12">
    <source>
        <dbReference type="SAM" id="MobiDB-lite"/>
    </source>
</evidence>
<keyword evidence="16" id="KW-1185">Reference proteome</keyword>
<name>A0A327JNQ9_9HYPH</name>
<feature type="transmembrane region" description="Helical" evidence="13">
    <location>
        <begin position="153"/>
        <end position="172"/>
    </location>
</feature>
<dbReference type="PRINTS" id="PR00335">
    <property type="entry name" value="KUPTAKETRKA"/>
</dbReference>
<keyword evidence="3" id="KW-0813">Transport</keyword>
<dbReference type="InterPro" id="IPR006036">
    <property type="entry name" value="K_uptake_TrkA"/>
</dbReference>
<keyword evidence="8" id="KW-0630">Potassium</keyword>
<protein>
    <submittedName>
        <fullName evidence="15">Potassium transporter TrkA</fullName>
    </submittedName>
</protein>
<evidence type="ECO:0000313" key="15">
    <source>
        <dbReference type="EMBL" id="RAI28059.1"/>
    </source>
</evidence>
<keyword evidence="7 13" id="KW-0812">Transmembrane</keyword>
<dbReference type="Gene3D" id="1.20.1530.20">
    <property type="match status" value="1"/>
</dbReference>
<comment type="subcellular location">
    <subcellularLocation>
        <location evidence="1">Endomembrane system</location>
        <topology evidence="1">Multi-pass membrane protein</topology>
    </subcellularLocation>
</comment>
<dbReference type="Gene3D" id="3.40.50.720">
    <property type="entry name" value="NAD(P)-binding Rossmann-like Domain"/>
    <property type="match status" value="1"/>
</dbReference>
<keyword evidence="10" id="KW-0406">Ion transport</keyword>
<feature type="region of interest" description="Disordered" evidence="12">
    <location>
        <begin position="581"/>
        <end position="604"/>
    </location>
</feature>
<dbReference type="InterPro" id="IPR036291">
    <property type="entry name" value="NAD(P)-bd_dom_sf"/>
</dbReference>
<feature type="transmembrane region" description="Helical" evidence="13">
    <location>
        <begin position="241"/>
        <end position="259"/>
    </location>
</feature>
<evidence type="ECO:0000256" key="8">
    <source>
        <dbReference type="ARBA" id="ARBA00022958"/>
    </source>
</evidence>
<accession>A0A327JNQ9</accession>
<evidence type="ECO:0000256" key="11">
    <source>
        <dbReference type="ARBA" id="ARBA00023136"/>
    </source>
</evidence>
<keyword evidence="9 13" id="KW-1133">Transmembrane helix</keyword>
<dbReference type="InterPro" id="IPR006153">
    <property type="entry name" value="Cation/H_exchanger_TM"/>
</dbReference>
<feature type="transmembrane region" description="Helical" evidence="13">
    <location>
        <begin position="32"/>
        <end position="50"/>
    </location>
</feature>
<evidence type="ECO:0000256" key="1">
    <source>
        <dbReference type="ARBA" id="ARBA00004127"/>
    </source>
</evidence>
<dbReference type="GO" id="GO:0012505">
    <property type="term" value="C:endomembrane system"/>
    <property type="evidence" value="ECO:0007669"/>
    <property type="project" value="UniProtKB-SubCell"/>
</dbReference>
<dbReference type="Proteomes" id="UP000249299">
    <property type="component" value="Unassembled WGS sequence"/>
</dbReference>
<feature type="transmembrane region" description="Helical" evidence="13">
    <location>
        <begin position="360"/>
        <end position="379"/>
    </location>
</feature>
<dbReference type="Pfam" id="PF02254">
    <property type="entry name" value="TrkA_N"/>
    <property type="match status" value="1"/>
</dbReference>
<dbReference type="InterPro" id="IPR038770">
    <property type="entry name" value="Na+/solute_symporter_sf"/>
</dbReference>
<dbReference type="PANTHER" id="PTHR46157">
    <property type="entry name" value="K(+) EFFLUX ANTIPORTER 3, CHLOROPLASTIC"/>
    <property type="match status" value="1"/>
</dbReference>
<feature type="transmembrane region" description="Helical" evidence="13">
    <location>
        <begin position="87"/>
        <end position="108"/>
    </location>
</feature>
<organism evidence="15 16">
    <name type="scientific">Rhodobium orientis</name>
    <dbReference type="NCBI Taxonomy" id="34017"/>
    <lineage>
        <taxon>Bacteria</taxon>
        <taxon>Pseudomonadati</taxon>
        <taxon>Pseudomonadota</taxon>
        <taxon>Alphaproteobacteria</taxon>
        <taxon>Hyphomicrobiales</taxon>
        <taxon>Rhodobiaceae</taxon>
        <taxon>Rhodobium</taxon>
    </lineage>
</organism>
<evidence type="ECO:0000256" key="5">
    <source>
        <dbReference type="ARBA" id="ARBA00022475"/>
    </source>
</evidence>
<feature type="compositionally biased region" description="Basic and acidic residues" evidence="12">
    <location>
        <begin position="583"/>
        <end position="604"/>
    </location>
</feature>
<keyword evidence="6" id="KW-0633">Potassium transport</keyword>
<dbReference type="InterPro" id="IPR004771">
    <property type="entry name" value="K/H_exchanger"/>
</dbReference>
<feature type="transmembrane region" description="Helical" evidence="13">
    <location>
        <begin position="114"/>
        <end position="133"/>
    </location>
</feature>
<evidence type="ECO:0000256" key="7">
    <source>
        <dbReference type="ARBA" id="ARBA00022692"/>
    </source>
</evidence>
<feature type="transmembrane region" description="Helical" evidence="13">
    <location>
        <begin position="298"/>
        <end position="316"/>
    </location>
</feature>
<reference evidence="15 16" key="1">
    <citation type="submission" date="2017-07" db="EMBL/GenBank/DDBJ databases">
        <title>Draft Genome Sequences of Select Purple Nonsulfur Bacteria.</title>
        <authorList>
            <person name="Lasarre B."/>
            <person name="Mckinlay J.B."/>
        </authorList>
    </citation>
    <scope>NUCLEOTIDE SEQUENCE [LARGE SCALE GENOMIC DNA]</scope>
    <source>
        <strain evidence="15 16">DSM 11290</strain>
    </source>
</reference>
<feature type="transmembrane region" description="Helical" evidence="13">
    <location>
        <begin position="271"/>
        <end position="292"/>
    </location>
</feature>
<dbReference type="GO" id="GO:0015297">
    <property type="term" value="F:antiporter activity"/>
    <property type="evidence" value="ECO:0007669"/>
    <property type="project" value="UniProtKB-KW"/>
</dbReference>
<dbReference type="GO" id="GO:0015079">
    <property type="term" value="F:potassium ion transmembrane transporter activity"/>
    <property type="evidence" value="ECO:0007669"/>
    <property type="project" value="InterPro"/>
</dbReference>
<evidence type="ECO:0000313" key="16">
    <source>
        <dbReference type="Proteomes" id="UP000249299"/>
    </source>
</evidence>
<dbReference type="SUPFAM" id="SSF51735">
    <property type="entry name" value="NAD(P)-binding Rossmann-fold domains"/>
    <property type="match status" value="1"/>
</dbReference>
<evidence type="ECO:0000256" key="6">
    <source>
        <dbReference type="ARBA" id="ARBA00022538"/>
    </source>
</evidence>
<dbReference type="AlphaFoldDB" id="A0A327JNQ9"/>
<evidence type="ECO:0000256" key="2">
    <source>
        <dbReference type="ARBA" id="ARBA00005551"/>
    </source>
</evidence>
<feature type="domain" description="RCK N-terminal" evidence="14">
    <location>
        <begin position="400"/>
        <end position="520"/>
    </location>
</feature>
<dbReference type="PANTHER" id="PTHR46157:SF8">
    <property type="entry name" value="GLUTATHIONE-REGULATED POTASSIUM-EFFLUX SYSTEM PROTEIN"/>
    <property type="match status" value="1"/>
</dbReference>
<evidence type="ECO:0000259" key="14">
    <source>
        <dbReference type="PROSITE" id="PS51201"/>
    </source>
</evidence>
<feature type="transmembrane region" description="Helical" evidence="13">
    <location>
        <begin position="6"/>
        <end position="25"/>
    </location>
</feature>
<dbReference type="Pfam" id="PF00999">
    <property type="entry name" value="Na_H_Exchanger"/>
    <property type="match status" value="1"/>
</dbReference>
<dbReference type="OrthoDB" id="9781411at2"/>
<proteinExistence type="inferred from homology"/>
<dbReference type="RefSeq" id="WP_111433848.1">
    <property type="nucleotide sequence ID" value="NZ_JACIGG010000013.1"/>
</dbReference>
<comment type="similarity">
    <text evidence="2">Belongs to the monovalent cation:proton antiporter 2 (CPA2) transporter (TC 2.A.37) family.</text>
</comment>
<gene>
    <name evidence="15" type="ORF">CH339_08150</name>
</gene>
<comment type="caution">
    <text evidence="15">The sequence shown here is derived from an EMBL/GenBank/DDBJ whole genome shotgun (WGS) entry which is preliminary data.</text>
</comment>
<keyword evidence="11 13" id="KW-0472">Membrane</keyword>
<evidence type="ECO:0000256" key="13">
    <source>
        <dbReference type="SAM" id="Phobius"/>
    </source>
</evidence>
<evidence type="ECO:0000256" key="10">
    <source>
        <dbReference type="ARBA" id="ARBA00023065"/>
    </source>
</evidence>
<dbReference type="PROSITE" id="PS51201">
    <property type="entry name" value="RCK_N"/>
    <property type="match status" value="1"/>
</dbReference>
<evidence type="ECO:0000256" key="4">
    <source>
        <dbReference type="ARBA" id="ARBA00022449"/>
    </source>
</evidence>
<dbReference type="GO" id="GO:1902600">
    <property type="term" value="P:proton transmembrane transport"/>
    <property type="evidence" value="ECO:0007669"/>
    <property type="project" value="InterPro"/>
</dbReference>
<dbReference type="NCBIfam" id="TIGR00932">
    <property type="entry name" value="2a37"/>
    <property type="match status" value="1"/>
</dbReference>
<feature type="transmembrane region" description="Helical" evidence="13">
    <location>
        <begin position="184"/>
        <end position="205"/>
    </location>
</feature>
<dbReference type="FunFam" id="3.40.50.720:FF:000036">
    <property type="entry name" value="Glutathione-regulated potassium-efflux system protein KefB"/>
    <property type="match status" value="1"/>
</dbReference>
<keyword evidence="4" id="KW-0050">Antiport</keyword>
<evidence type="ECO:0000256" key="3">
    <source>
        <dbReference type="ARBA" id="ARBA00022448"/>
    </source>
</evidence>
<dbReference type="InterPro" id="IPR003148">
    <property type="entry name" value="RCK_N"/>
</dbReference>